<comment type="caution">
    <text evidence="1">The sequence shown here is derived from an EMBL/GenBank/DDBJ whole genome shotgun (WGS) entry which is preliminary data.</text>
</comment>
<proteinExistence type="predicted"/>
<dbReference type="Proteomes" id="UP001301388">
    <property type="component" value="Unassembled WGS sequence"/>
</dbReference>
<name>A0ABU5TQ53_9CYAN</name>
<protein>
    <submittedName>
        <fullName evidence="1">Uncharacterized protein</fullName>
    </submittedName>
</protein>
<keyword evidence="2" id="KW-1185">Reference proteome</keyword>
<dbReference type="RefSeq" id="WP_323263452.1">
    <property type="nucleotide sequence ID" value="NZ_JAYGIE010000127.1"/>
</dbReference>
<organism evidence="1 2">
    <name type="scientific">Pseudanabaena galeata UHCC 0370</name>
    <dbReference type="NCBI Taxonomy" id="3110310"/>
    <lineage>
        <taxon>Bacteria</taxon>
        <taxon>Bacillati</taxon>
        <taxon>Cyanobacteriota</taxon>
        <taxon>Cyanophyceae</taxon>
        <taxon>Pseudanabaenales</taxon>
        <taxon>Pseudanabaenaceae</taxon>
        <taxon>Pseudanabaena</taxon>
    </lineage>
</organism>
<sequence>MTNLQCGENLRSILTNDNYAIAKSIHENRELRGQKLFAVRVEGASTGASPLRVKS</sequence>
<accession>A0ABU5TQ53</accession>
<evidence type="ECO:0000313" key="1">
    <source>
        <dbReference type="EMBL" id="MEA5480475.1"/>
    </source>
</evidence>
<evidence type="ECO:0000313" key="2">
    <source>
        <dbReference type="Proteomes" id="UP001301388"/>
    </source>
</evidence>
<gene>
    <name evidence="1" type="ORF">VB774_22810</name>
</gene>
<reference evidence="1 2" key="1">
    <citation type="submission" date="2023-12" db="EMBL/GenBank/DDBJ databases">
        <title>Baltic Sea Cyanobacteria.</title>
        <authorList>
            <person name="Delbaje E."/>
            <person name="Fewer D.P."/>
            <person name="Shishido T.K."/>
        </authorList>
    </citation>
    <scope>NUCLEOTIDE SEQUENCE [LARGE SCALE GENOMIC DNA]</scope>
    <source>
        <strain evidence="1 2">UHCC 0370</strain>
    </source>
</reference>
<dbReference type="EMBL" id="JAYGIE010000127">
    <property type="protein sequence ID" value="MEA5480475.1"/>
    <property type="molecule type" value="Genomic_DNA"/>
</dbReference>